<gene>
    <name evidence="10" type="ORF">SAMN05444336_104121</name>
</gene>
<name>A0A1H3AAL8_9RHOB</name>
<keyword evidence="11" id="KW-1185">Reference proteome</keyword>
<feature type="transmembrane region" description="Helical" evidence="7">
    <location>
        <begin position="47"/>
        <end position="67"/>
    </location>
</feature>
<feature type="transmembrane region" description="Helical" evidence="7">
    <location>
        <begin position="170"/>
        <end position="190"/>
    </location>
</feature>
<feature type="transmembrane region" description="Helical" evidence="7">
    <location>
        <begin position="285"/>
        <end position="305"/>
    </location>
</feature>
<sequence>MSPVLQVIRVLLGGVERRAVRRAMLRGAALSVAVLAMGAALLGLSGWFVTAAGLAGIAGIGIGFDMFRPSAGVRFLALGRAAARYGERVLTHDATLRALTALRVSLLRGQARRDARGLARLRGETALTRIVADVDALDGLALRVLLPAAAGLAAQLGAAALLAWLVGWPVALAVGLGFLPASAWILARLARRGLAPSDRLETARQSLRRGVIDMIRDREALILAGRLGARETDLVALDAQARAGAAALDRAERRAGFALACTASVAAAAALMAGAWLLSRGAVDPAQAVIGLFVALALAETVLPLRRGFAELGRMVGAARRIAPETRGAPPPAAAPSHAAPLAPLLRVDRPEAAFDLGPGQTVALTGPSGAGKTTLLLRIAGLAPGGGVAISGRAPRDWPEGDLRAQVALLPQRSALIAGTVRENLALAGPATDEEMRDALAAAGLETALAPRGGLDAPLGEGGAGLSGGQARRLVLARVLLKRPALLMLDEPTEGLDNFMADAVLNGVRRALPHAAILVALHRGADHPVFDRVVPLRPVPYGDATPRPEAETRCGEIAALPPLR</sequence>
<feature type="transmembrane region" description="Helical" evidence="7">
    <location>
        <begin position="144"/>
        <end position="164"/>
    </location>
</feature>
<evidence type="ECO:0000256" key="5">
    <source>
        <dbReference type="ARBA" id="ARBA00022989"/>
    </source>
</evidence>
<dbReference type="STRING" id="356660.SAMN05444336_104121"/>
<proteinExistence type="predicted"/>
<evidence type="ECO:0000256" key="7">
    <source>
        <dbReference type="SAM" id="Phobius"/>
    </source>
</evidence>
<evidence type="ECO:0000256" key="2">
    <source>
        <dbReference type="ARBA" id="ARBA00022692"/>
    </source>
</evidence>
<dbReference type="InterPro" id="IPR003439">
    <property type="entry name" value="ABC_transporter-like_ATP-bd"/>
</dbReference>
<dbReference type="EMBL" id="FNMZ01000004">
    <property type="protein sequence ID" value="SDX26683.1"/>
    <property type="molecule type" value="Genomic_DNA"/>
</dbReference>
<accession>A0A1H3AAL8</accession>
<comment type="subcellular location">
    <subcellularLocation>
        <location evidence="1">Cell membrane</location>
        <topology evidence="1">Multi-pass membrane protein</topology>
    </subcellularLocation>
</comment>
<evidence type="ECO:0000256" key="6">
    <source>
        <dbReference type="ARBA" id="ARBA00023136"/>
    </source>
</evidence>
<evidence type="ECO:0000259" key="8">
    <source>
        <dbReference type="PROSITE" id="PS50893"/>
    </source>
</evidence>
<keyword evidence="4 10" id="KW-0067">ATP-binding</keyword>
<dbReference type="Gene3D" id="1.20.1560.10">
    <property type="entry name" value="ABC transporter type 1, transmembrane domain"/>
    <property type="match status" value="1"/>
</dbReference>
<dbReference type="InterPro" id="IPR039421">
    <property type="entry name" value="Type_1_exporter"/>
</dbReference>
<dbReference type="GO" id="GO:0005886">
    <property type="term" value="C:plasma membrane"/>
    <property type="evidence" value="ECO:0007669"/>
    <property type="project" value="UniProtKB-SubCell"/>
</dbReference>
<dbReference type="PROSITE" id="PS50929">
    <property type="entry name" value="ABC_TM1F"/>
    <property type="match status" value="1"/>
</dbReference>
<dbReference type="PANTHER" id="PTHR24221:SF654">
    <property type="entry name" value="ATP-BINDING CASSETTE SUB-FAMILY B MEMBER 6"/>
    <property type="match status" value="1"/>
</dbReference>
<feature type="domain" description="ABC transporter" evidence="8">
    <location>
        <begin position="335"/>
        <end position="564"/>
    </location>
</feature>
<feature type="transmembrane region" description="Helical" evidence="7">
    <location>
        <begin position="257"/>
        <end position="279"/>
    </location>
</feature>
<dbReference type="GO" id="GO:0016887">
    <property type="term" value="F:ATP hydrolysis activity"/>
    <property type="evidence" value="ECO:0007669"/>
    <property type="project" value="InterPro"/>
</dbReference>
<dbReference type="InterPro" id="IPR011527">
    <property type="entry name" value="ABC1_TM_dom"/>
</dbReference>
<dbReference type="PROSITE" id="PS50893">
    <property type="entry name" value="ABC_TRANSPORTER_2"/>
    <property type="match status" value="1"/>
</dbReference>
<dbReference type="PANTHER" id="PTHR24221">
    <property type="entry name" value="ATP-BINDING CASSETTE SUB-FAMILY B"/>
    <property type="match status" value="1"/>
</dbReference>
<dbReference type="SMART" id="SM00382">
    <property type="entry name" value="AAA"/>
    <property type="match status" value="1"/>
</dbReference>
<dbReference type="Gene3D" id="3.40.50.300">
    <property type="entry name" value="P-loop containing nucleotide triphosphate hydrolases"/>
    <property type="match status" value="1"/>
</dbReference>
<keyword evidence="3" id="KW-0547">Nucleotide-binding</keyword>
<dbReference type="GO" id="GO:0005524">
    <property type="term" value="F:ATP binding"/>
    <property type="evidence" value="ECO:0007669"/>
    <property type="project" value="UniProtKB-KW"/>
</dbReference>
<dbReference type="SUPFAM" id="SSF52540">
    <property type="entry name" value="P-loop containing nucleoside triphosphate hydrolases"/>
    <property type="match status" value="1"/>
</dbReference>
<keyword evidence="6 7" id="KW-0472">Membrane</keyword>
<dbReference type="InterPro" id="IPR003593">
    <property type="entry name" value="AAA+_ATPase"/>
</dbReference>
<reference evidence="10 11" key="1">
    <citation type="submission" date="2016-10" db="EMBL/GenBank/DDBJ databases">
        <authorList>
            <person name="de Groot N.N."/>
        </authorList>
    </citation>
    <scope>NUCLEOTIDE SEQUENCE [LARGE SCALE GENOMIC DNA]</scope>
    <source>
        <strain evidence="10 11">DSM 17890</strain>
    </source>
</reference>
<keyword evidence="5 7" id="KW-1133">Transmembrane helix</keyword>
<dbReference type="SUPFAM" id="SSF90123">
    <property type="entry name" value="ABC transporter transmembrane region"/>
    <property type="match status" value="1"/>
</dbReference>
<feature type="transmembrane region" description="Helical" evidence="7">
    <location>
        <begin position="23"/>
        <end position="41"/>
    </location>
</feature>
<dbReference type="GO" id="GO:0140359">
    <property type="term" value="F:ABC-type transporter activity"/>
    <property type="evidence" value="ECO:0007669"/>
    <property type="project" value="InterPro"/>
</dbReference>
<dbReference type="AlphaFoldDB" id="A0A1H3AAL8"/>
<organism evidence="10 11">
    <name type="scientific">Albimonas donghaensis</name>
    <dbReference type="NCBI Taxonomy" id="356660"/>
    <lineage>
        <taxon>Bacteria</taxon>
        <taxon>Pseudomonadati</taxon>
        <taxon>Pseudomonadota</taxon>
        <taxon>Alphaproteobacteria</taxon>
        <taxon>Rhodobacterales</taxon>
        <taxon>Paracoccaceae</taxon>
        <taxon>Albimonas</taxon>
    </lineage>
</organism>
<keyword evidence="2 7" id="KW-0812">Transmembrane</keyword>
<dbReference type="OrthoDB" id="5288404at2"/>
<evidence type="ECO:0000256" key="1">
    <source>
        <dbReference type="ARBA" id="ARBA00004651"/>
    </source>
</evidence>
<dbReference type="InterPro" id="IPR017871">
    <property type="entry name" value="ABC_transporter-like_CS"/>
</dbReference>
<evidence type="ECO:0000313" key="11">
    <source>
        <dbReference type="Proteomes" id="UP000199118"/>
    </source>
</evidence>
<feature type="domain" description="ABC transmembrane type-1" evidence="9">
    <location>
        <begin position="27"/>
        <end position="314"/>
    </location>
</feature>
<dbReference type="Pfam" id="PF00005">
    <property type="entry name" value="ABC_tran"/>
    <property type="match status" value="1"/>
</dbReference>
<evidence type="ECO:0000256" key="3">
    <source>
        <dbReference type="ARBA" id="ARBA00022741"/>
    </source>
</evidence>
<evidence type="ECO:0000259" key="9">
    <source>
        <dbReference type="PROSITE" id="PS50929"/>
    </source>
</evidence>
<dbReference type="RefSeq" id="WP_092682336.1">
    <property type="nucleotide sequence ID" value="NZ_FNMZ01000004.1"/>
</dbReference>
<evidence type="ECO:0000256" key="4">
    <source>
        <dbReference type="ARBA" id="ARBA00022840"/>
    </source>
</evidence>
<dbReference type="Proteomes" id="UP000199118">
    <property type="component" value="Unassembled WGS sequence"/>
</dbReference>
<evidence type="ECO:0000313" key="10">
    <source>
        <dbReference type="EMBL" id="SDX26683.1"/>
    </source>
</evidence>
<dbReference type="InterPro" id="IPR027417">
    <property type="entry name" value="P-loop_NTPase"/>
</dbReference>
<dbReference type="PROSITE" id="PS00211">
    <property type="entry name" value="ABC_TRANSPORTER_1"/>
    <property type="match status" value="1"/>
</dbReference>
<protein>
    <submittedName>
        <fullName evidence="10">ATP-binding cassette, subfamily C, CydC</fullName>
    </submittedName>
</protein>
<dbReference type="InterPro" id="IPR036640">
    <property type="entry name" value="ABC1_TM_sf"/>
</dbReference>